<gene>
    <name evidence="1" type="ORF">AOB57_004290</name>
</gene>
<protein>
    <submittedName>
        <fullName evidence="1">Uncharacterized protein</fullName>
    </submittedName>
</protein>
<evidence type="ECO:0000313" key="2">
    <source>
        <dbReference type="Proteomes" id="UP000053087"/>
    </source>
</evidence>
<accession>A0A660HQF8</accession>
<sequence length="149" mass="17381">MSEDYQDNYNQNSRYNNTGSKSLYRFDISMRVIEVIDLEGDLYTCLRFQGISKATEDCYILFINSFFKLFYMTAILTKNAELLSHIEAAFQKEDISLYLQGPKGEPVNANLFMNLFEDYLKQLKEDGIYDPTITRYFMNAFNAWEGSLG</sequence>
<dbReference type="RefSeq" id="WP_048159122.1">
    <property type="nucleotide sequence ID" value="NZ_CP032683.1"/>
</dbReference>
<name>A0A660HQF8_9EURY</name>
<reference evidence="1 2" key="1">
    <citation type="journal article" date="2016" name="Int. J. Syst. Evol. Microbiol.">
        <title>Methanosarcina flavescens sp. nov., a methanogenic archaeon isolated from a full-scale anaerobic digester.</title>
        <authorList>
            <person name="Kern T."/>
            <person name="Fischer M.A."/>
            <person name="Deppenmeier U."/>
            <person name="Schmitz R.A."/>
            <person name="Rother M."/>
        </authorList>
    </citation>
    <scope>NUCLEOTIDE SEQUENCE [LARGE SCALE GENOMIC DNA]</scope>
    <source>
        <strain evidence="1 2">E03.2</strain>
    </source>
</reference>
<evidence type="ECO:0000313" key="1">
    <source>
        <dbReference type="EMBL" id="AYK14515.1"/>
    </source>
</evidence>
<organism evidence="1 2">
    <name type="scientific">Methanosarcina flavescens</name>
    <dbReference type="NCBI Taxonomy" id="1715806"/>
    <lineage>
        <taxon>Archaea</taxon>
        <taxon>Methanobacteriati</taxon>
        <taxon>Methanobacteriota</taxon>
        <taxon>Stenosarchaea group</taxon>
        <taxon>Methanomicrobia</taxon>
        <taxon>Methanosarcinales</taxon>
        <taxon>Methanosarcinaceae</taxon>
        <taxon>Methanosarcina</taxon>
    </lineage>
</organism>
<proteinExistence type="predicted"/>
<dbReference type="GeneID" id="53687315"/>
<dbReference type="KEGG" id="mfz:AOB57_004290"/>
<dbReference type="Proteomes" id="UP000053087">
    <property type="component" value="Chromosome"/>
</dbReference>
<dbReference type="OrthoDB" id="129553at2157"/>
<dbReference type="AlphaFoldDB" id="A0A660HQF8"/>
<dbReference type="EMBL" id="CP032683">
    <property type="protein sequence ID" value="AYK14515.1"/>
    <property type="molecule type" value="Genomic_DNA"/>
</dbReference>
<keyword evidence="2" id="KW-1185">Reference proteome</keyword>